<gene>
    <name evidence="2" type="ORF">BHD05_09075</name>
</gene>
<sequence>MRRVSMPQIVTGPNRAALVADGIYSTAAAEMIERARQRCLASIFIADLLEQTQRGLGDIVDALANASWRGVDTRVILGGSRENFQIAATAVDAEAILRSEGVAVRWLLATPQRGSHAKFLVCDELSLLGSHNWSPGSFSGAQVQDSVLIDSAGMAGILQEKFEEQWRRADRGNRV</sequence>
<keyword evidence="3" id="KW-1185">Reference proteome</keyword>
<feature type="domain" description="Phospholipase D-like" evidence="1">
    <location>
        <begin position="30"/>
        <end position="166"/>
    </location>
</feature>
<evidence type="ECO:0000259" key="1">
    <source>
        <dbReference type="Pfam" id="PF13091"/>
    </source>
</evidence>
<protein>
    <recommendedName>
        <fullName evidence="1">Phospholipase D-like domain-containing protein</fullName>
    </recommendedName>
</protein>
<name>A0A7L5AIA0_9MICO</name>
<evidence type="ECO:0000313" key="2">
    <source>
        <dbReference type="EMBL" id="QHO69772.1"/>
    </source>
</evidence>
<dbReference type="InterPro" id="IPR025202">
    <property type="entry name" value="PLD-like_dom"/>
</dbReference>
<dbReference type="KEGG" id="mant:BHD05_09075"/>
<reference evidence="2 3" key="1">
    <citation type="submission" date="2016-09" db="EMBL/GenBank/DDBJ databases">
        <title>Complete genome sequence of microbes from the polar regions.</title>
        <authorList>
            <person name="Liao L."/>
            <person name="Chen B."/>
        </authorList>
    </citation>
    <scope>NUCLEOTIDE SEQUENCE [LARGE SCALE GENOMIC DNA]</scope>
    <source>
        <strain evidence="2 3">ZS314</strain>
    </source>
</reference>
<dbReference type="Proteomes" id="UP000464507">
    <property type="component" value="Chromosome"/>
</dbReference>
<dbReference type="SUPFAM" id="SSF56024">
    <property type="entry name" value="Phospholipase D/nuclease"/>
    <property type="match status" value="1"/>
</dbReference>
<dbReference type="EMBL" id="CP017146">
    <property type="protein sequence ID" value="QHO69772.1"/>
    <property type="molecule type" value="Genomic_DNA"/>
</dbReference>
<dbReference type="Pfam" id="PF13091">
    <property type="entry name" value="PLDc_2"/>
    <property type="match status" value="1"/>
</dbReference>
<organism evidence="2 3">
    <name type="scientific">Marisediminicola antarctica</name>
    <dbReference type="NCBI Taxonomy" id="674079"/>
    <lineage>
        <taxon>Bacteria</taxon>
        <taxon>Bacillati</taxon>
        <taxon>Actinomycetota</taxon>
        <taxon>Actinomycetes</taxon>
        <taxon>Micrococcales</taxon>
        <taxon>Microbacteriaceae</taxon>
        <taxon>Marisediminicola</taxon>
    </lineage>
</organism>
<accession>A0A7L5AIA0</accession>
<dbReference type="Gene3D" id="3.30.870.10">
    <property type="entry name" value="Endonuclease Chain A"/>
    <property type="match status" value="1"/>
</dbReference>
<proteinExistence type="predicted"/>
<evidence type="ECO:0000313" key="3">
    <source>
        <dbReference type="Proteomes" id="UP000464507"/>
    </source>
</evidence>
<dbReference type="AlphaFoldDB" id="A0A7L5AIA0"/>